<dbReference type="PRINTS" id="PR00081">
    <property type="entry name" value="GDHRDH"/>
</dbReference>
<dbReference type="InterPro" id="IPR036291">
    <property type="entry name" value="NAD(P)-bd_dom_sf"/>
</dbReference>
<dbReference type="EMBL" id="CAEZYY010000049">
    <property type="protein sequence ID" value="CAB4769167.1"/>
    <property type="molecule type" value="Genomic_DNA"/>
</dbReference>
<dbReference type="FunFam" id="3.40.50.720:FF:000084">
    <property type="entry name" value="Short-chain dehydrogenase reductase"/>
    <property type="match status" value="1"/>
</dbReference>
<protein>
    <submittedName>
        <fullName evidence="3">Unannotated protein</fullName>
    </submittedName>
</protein>
<dbReference type="SUPFAM" id="SSF51735">
    <property type="entry name" value="NAD(P)-binding Rossmann-fold domains"/>
    <property type="match status" value="1"/>
</dbReference>
<dbReference type="AlphaFoldDB" id="A0A6J6VF64"/>
<dbReference type="PANTHER" id="PTHR42760:SF135">
    <property type="entry name" value="BLL7886 PROTEIN"/>
    <property type="match status" value="1"/>
</dbReference>
<proteinExistence type="inferred from homology"/>
<accession>A0A6J6VF64</accession>
<evidence type="ECO:0000313" key="4">
    <source>
        <dbReference type="EMBL" id="CAB5067964.1"/>
    </source>
</evidence>
<name>A0A6J6VF64_9ZZZZ</name>
<reference evidence="3" key="1">
    <citation type="submission" date="2020-05" db="EMBL/GenBank/DDBJ databases">
        <authorList>
            <person name="Chiriac C."/>
            <person name="Salcher M."/>
            <person name="Ghai R."/>
            <person name="Kavagutti S V."/>
        </authorList>
    </citation>
    <scope>NUCLEOTIDE SEQUENCE</scope>
</reference>
<dbReference type="InterPro" id="IPR002347">
    <property type="entry name" value="SDR_fam"/>
</dbReference>
<dbReference type="CDD" id="cd05233">
    <property type="entry name" value="SDR_c"/>
    <property type="match status" value="1"/>
</dbReference>
<comment type="similarity">
    <text evidence="1">Belongs to the short-chain dehydrogenases/reductases (SDR) family.</text>
</comment>
<evidence type="ECO:0000313" key="3">
    <source>
        <dbReference type="EMBL" id="CAB4769167.1"/>
    </source>
</evidence>
<dbReference type="PANTHER" id="PTHR42760">
    <property type="entry name" value="SHORT-CHAIN DEHYDROGENASES/REDUCTASES FAMILY MEMBER"/>
    <property type="match status" value="1"/>
</dbReference>
<dbReference type="EMBL" id="CAEZXX010000136">
    <property type="protein sequence ID" value="CAB4720874.1"/>
    <property type="molecule type" value="Genomic_DNA"/>
</dbReference>
<dbReference type="PRINTS" id="PR00080">
    <property type="entry name" value="SDRFAMILY"/>
</dbReference>
<sequence length="253" mass="26787">MTSNHIDLTGHIALVTGASSGLGLRFAQVLAEAGSTVACAGRRFDRVEAVAKDINARGGKAIAIPLDVRDDAALSAAFDRIEAEVGTVDILVNNAGIPDAQFATKMSTELVDAVLGTNLRAPWLISCEFARRLIKLKQPGRIVNISSMAGFVTNGGGASLYAVTKTAVNRMTEALASEWAPFNINVNCIAPGAFASEMMDGMLERMGDITRGFPRKRLGQPTQMDSTLLFLVAPQSEFVTGTVVKVDDGQSSR</sequence>
<dbReference type="EMBL" id="CAFBQP010000120">
    <property type="protein sequence ID" value="CAB5067964.1"/>
    <property type="molecule type" value="Genomic_DNA"/>
</dbReference>
<gene>
    <name evidence="2" type="ORF">UFOPK2602_01728</name>
    <name evidence="3" type="ORF">UFOPK2806_02323</name>
    <name evidence="4" type="ORF">UFOPK4306_02239</name>
</gene>
<evidence type="ECO:0000313" key="2">
    <source>
        <dbReference type="EMBL" id="CAB4720874.1"/>
    </source>
</evidence>
<dbReference type="GO" id="GO:0030497">
    <property type="term" value="P:fatty acid elongation"/>
    <property type="evidence" value="ECO:0007669"/>
    <property type="project" value="TreeGrafter"/>
</dbReference>
<dbReference type="Gene3D" id="3.40.50.720">
    <property type="entry name" value="NAD(P)-binding Rossmann-like Domain"/>
    <property type="match status" value="1"/>
</dbReference>
<organism evidence="3">
    <name type="scientific">freshwater metagenome</name>
    <dbReference type="NCBI Taxonomy" id="449393"/>
    <lineage>
        <taxon>unclassified sequences</taxon>
        <taxon>metagenomes</taxon>
        <taxon>ecological metagenomes</taxon>
    </lineage>
</organism>
<dbReference type="GO" id="GO:0016616">
    <property type="term" value="F:oxidoreductase activity, acting on the CH-OH group of donors, NAD or NADP as acceptor"/>
    <property type="evidence" value="ECO:0007669"/>
    <property type="project" value="TreeGrafter"/>
</dbReference>
<dbReference type="Pfam" id="PF00106">
    <property type="entry name" value="adh_short"/>
    <property type="match status" value="1"/>
</dbReference>
<evidence type="ECO:0000256" key="1">
    <source>
        <dbReference type="ARBA" id="ARBA00006484"/>
    </source>
</evidence>